<gene>
    <name evidence="3" type="ORF">QLQ12_36650</name>
</gene>
<keyword evidence="1" id="KW-0723">Serine/threonine-protein kinase</keyword>
<keyword evidence="3" id="KW-0067">ATP-binding</keyword>
<dbReference type="GO" id="GO:0005524">
    <property type="term" value="F:ATP binding"/>
    <property type="evidence" value="ECO:0007669"/>
    <property type="project" value="UniProtKB-KW"/>
</dbReference>
<dbReference type="CDD" id="cd16936">
    <property type="entry name" value="HATPase_RsbW-like"/>
    <property type="match status" value="1"/>
</dbReference>
<dbReference type="PANTHER" id="PTHR35526">
    <property type="entry name" value="ANTI-SIGMA-F FACTOR RSBW-RELATED"/>
    <property type="match status" value="1"/>
</dbReference>
<dbReference type="Proteomes" id="UP001241758">
    <property type="component" value="Unassembled WGS sequence"/>
</dbReference>
<protein>
    <submittedName>
        <fullName evidence="3">ATP-binding protein</fullName>
    </submittedName>
</protein>
<keyword evidence="4" id="KW-1185">Reference proteome</keyword>
<accession>A0ABT6WWL3</accession>
<keyword evidence="3" id="KW-0547">Nucleotide-binding</keyword>
<keyword evidence="1" id="KW-0808">Transferase</keyword>
<dbReference type="InterPro" id="IPR003594">
    <property type="entry name" value="HATPase_dom"/>
</dbReference>
<dbReference type="SUPFAM" id="SSF55874">
    <property type="entry name" value="ATPase domain of HSP90 chaperone/DNA topoisomerase II/histidine kinase"/>
    <property type="match status" value="1"/>
</dbReference>
<evidence type="ECO:0000313" key="4">
    <source>
        <dbReference type="Proteomes" id="UP001241758"/>
    </source>
</evidence>
<evidence type="ECO:0000313" key="3">
    <source>
        <dbReference type="EMBL" id="MDI6104137.1"/>
    </source>
</evidence>
<dbReference type="Gene3D" id="3.30.565.10">
    <property type="entry name" value="Histidine kinase-like ATPase, C-terminal domain"/>
    <property type="match status" value="1"/>
</dbReference>
<dbReference type="Pfam" id="PF13581">
    <property type="entry name" value="HATPase_c_2"/>
    <property type="match status" value="1"/>
</dbReference>
<feature type="domain" description="Histidine kinase/HSP90-like ATPase" evidence="2">
    <location>
        <begin position="73"/>
        <end position="154"/>
    </location>
</feature>
<dbReference type="PANTHER" id="PTHR35526:SF3">
    <property type="entry name" value="ANTI-SIGMA-F FACTOR RSBW"/>
    <property type="match status" value="1"/>
</dbReference>
<dbReference type="EMBL" id="JASCTH010000030">
    <property type="protein sequence ID" value="MDI6104137.1"/>
    <property type="molecule type" value="Genomic_DNA"/>
</dbReference>
<evidence type="ECO:0000256" key="1">
    <source>
        <dbReference type="ARBA" id="ARBA00022527"/>
    </source>
</evidence>
<dbReference type="InterPro" id="IPR036890">
    <property type="entry name" value="HATPase_C_sf"/>
</dbReference>
<proteinExistence type="predicted"/>
<name>A0ABT6WWL3_9ACTN</name>
<dbReference type="InterPro" id="IPR050267">
    <property type="entry name" value="Anti-sigma-factor_SerPK"/>
</dbReference>
<organism evidence="3 4">
    <name type="scientific">Actinoplanes sandaracinus</name>
    <dbReference type="NCBI Taxonomy" id="3045177"/>
    <lineage>
        <taxon>Bacteria</taxon>
        <taxon>Bacillati</taxon>
        <taxon>Actinomycetota</taxon>
        <taxon>Actinomycetes</taxon>
        <taxon>Micromonosporales</taxon>
        <taxon>Micromonosporaceae</taxon>
        <taxon>Actinoplanes</taxon>
    </lineage>
</organism>
<dbReference type="RefSeq" id="WP_282765439.1">
    <property type="nucleotide sequence ID" value="NZ_JASCTH010000030.1"/>
</dbReference>
<evidence type="ECO:0000259" key="2">
    <source>
        <dbReference type="Pfam" id="PF13581"/>
    </source>
</evidence>
<comment type="caution">
    <text evidence="3">The sequence shown here is derived from an EMBL/GenBank/DDBJ whole genome shotgun (WGS) entry which is preliminary data.</text>
</comment>
<reference evidence="3 4" key="1">
    <citation type="submission" date="2023-05" db="EMBL/GenBank/DDBJ databases">
        <title>Actinoplanes sp. NEAU-A12 genome sequencing.</title>
        <authorList>
            <person name="Wang Z.-S."/>
        </authorList>
    </citation>
    <scope>NUCLEOTIDE SEQUENCE [LARGE SCALE GENOMIC DNA]</scope>
    <source>
        <strain evidence="3 4">NEAU-A12</strain>
    </source>
</reference>
<keyword evidence="1" id="KW-0418">Kinase</keyword>
<sequence>MKIGVHGRWSRRLGATVSAAIAKCLAEPPVAVIADLYDLGDPDAASMPLWLAAHRAASVLRPPVPFAVCLPTASELVVNAVEHAGTDIRVTVSHRGGGMHLAVHDGVSRLSQPRHSQPSTRTDLVTRRGTGLRVVHADADAWGAIPTRGGKIVWAAVRARPGG</sequence>